<feature type="compositionally biased region" description="Polar residues" evidence="1">
    <location>
        <begin position="528"/>
        <end position="537"/>
    </location>
</feature>
<evidence type="ECO:0000256" key="1">
    <source>
        <dbReference type="SAM" id="MobiDB-lite"/>
    </source>
</evidence>
<keyword evidence="2" id="KW-0812">Transmembrane</keyword>
<feature type="region of interest" description="Disordered" evidence="1">
    <location>
        <begin position="369"/>
        <end position="429"/>
    </location>
</feature>
<feature type="region of interest" description="Disordered" evidence="1">
    <location>
        <begin position="1392"/>
        <end position="1411"/>
    </location>
</feature>
<keyword evidence="2" id="KW-1133">Transmembrane helix</keyword>
<feature type="compositionally biased region" description="Polar residues" evidence="1">
    <location>
        <begin position="1056"/>
        <end position="1068"/>
    </location>
</feature>
<name>A0A7M5WRU4_9CNID</name>
<feature type="region of interest" description="Disordered" evidence="1">
    <location>
        <begin position="447"/>
        <end position="469"/>
    </location>
</feature>
<feature type="compositionally biased region" description="Polar residues" evidence="1">
    <location>
        <begin position="250"/>
        <end position="271"/>
    </location>
</feature>
<feature type="compositionally biased region" description="Polar residues" evidence="1">
    <location>
        <begin position="1137"/>
        <end position="1149"/>
    </location>
</feature>
<feature type="compositionally biased region" description="Basic and acidic residues" evidence="1">
    <location>
        <begin position="1275"/>
        <end position="1287"/>
    </location>
</feature>
<proteinExistence type="predicted"/>
<feature type="region of interest" description="Disordered" evidence="1">
    <location>
        <begin position="1126"/>
        <end position="1149"/>
    </location>
</feature>
<feature type="compositionally biased region" description="Polar residues" evidence="1">
    <location>
        <begin position="1192"/>
        <end position="1257"/>
    </location>
</feature>
<evidence type="ECO:0000313" key="3">
    <source>
        <dbReference type="EnsemblMetazoa" id="CLYHEMP007466.2"/>
    </source>
</evidence>
<protein>
    <submittedName>
        <fullName evidence="3">Uncharacterized protein</fullName>
    </submittedName>
</protein>
<feature type="compositionally biased region" description="Polar residues" evidence="1">
    <location>
        <begin position="380"/>
        <end position="414"/>
    </location>
</feature>
<dbReference type="EnsemblMetazoa" id="CLYHEMT007466.2">
    <property type="protein sequence ID" value="CLYHEMP007466.2"/>
    <property type="gene ID" value="CLYHEMG007466"/>
</dbReference>
<organism evidence="3 4">
    <name type="scientific">Clytia hemisphaerica</name>
    <dbReference type="NCBI Taxonomy" id="252671"/>
    <lineage>
        <taxon>Eukaryota</taxon>
        <taxon>Metazoa</taxon>
        <taxon>Cnidaria</taxon>
        <taxon>Hydrozoa</taxon>
        <taxon>Hydroidolina</taxon>
        <taxon>Leptothecata</taxon>
        <taxon>Obeliida</taxon>
        <taxon>Clytiidae</taxon>
        <taxon>Clytia</taxon>
    </lineage>
</organism>
<feature type="transmembrane region" description="Helical" evidence="2">
    <location>
        <begin position="1436"/>
        <end position="1459"/>
    </location>
</feature>
<feature type="compositionally biased region" description="Polar residues" evidence="1">
    <location>
        <begin position="585"/>
        <end position="595"/>
    </location>
</feature>
<feature type="region of interest" description="Disordered" evidence="1">
    <location>
        <begin position="100"/>
        <end position="134"/>
    </location>
</feature>
<sequence>AIYKTSGPSLRKLTKSTTPSTEMVETPPPREPNIDYVGPVTRWLKLLPTIKVYPTLPKTKRIEYPNEIVVKTTQRTFTYPSTKQSVNKNEKMEITNSPNEILGDITPKITSSDSTNKVSENNNGKTEPTNSPNEIVVESSPRVDYEIMSHPPTKAIGNSLIEMSSPEIDYSNRPTDSTKAEQKNNVEFTSLLSIENEHQSTKIPGVGESKEQAKTSSPNIEYKLTREAKIDNNSIETTSNSNHRGEISNGRKTPTRTTSVDVNSIETSSRTDLPITRHHPNKSIKEGHAIGTNTLTDNNDIDLTIDLETPTPHTSRVFDKLAIRQKTTKIPSNLFTNYKDLSNNLENPTKEISTDDISNWRQVDKTLSPTRTLNSKDNDLSNNYEISPNDNIQTTNDISKWTQVDKTSSLTKTPNIKDTDSNKNLKISPTDNLKKTNDISKWTQVDKTSSLTETSNRKDINSTNNLDISPTESIKVTDDISKWVPIAKTSSPTKTLNNKDIDLPNSLEISSTDDIQTTNEISKWAQVDKTSSPTKTSNIKDTDANENLKTSPTKNTKNTDDNSKRTQVDETSSLTKTPNKKDNGSNKNLKISPTDNLKKTDENSKWTQVDETSSPTKSIDASTETPEESFSSSNTEGGFIDLSDLLWESLKFFEENYESTTEQPNELSSTQMPTTEDFEDFYTYSRGTKKATTDSIPFETIPTIFVDSHSSTKNSNVKTNPTILTETTDFTEIKTTSTSKDKTPYSVKPETTGNNIEIDSKNPTDTITGTPDPMKTREHITGKTLTGSSNNLLFGISTATLSQSPTETPEESFSSSNTKNHFIDLSDLLWESLKFYEENYGSTTELPNELGSTQMPTTEDSALITGTNSMPLKSVPTTSVISYFPTSENSEFKRHPIVSTKANGKTKILETSSSKDPTTLKKTDRSDQVKETPDVMKTIESLPGKTDDLSTLIESGSGWTTKSAITKPTNSELTDNVSTRILNIYSTRQPNTKNKLEDKTTVEDIQPTVVPSFIVSTRHKAIDTYSKIYQTNERGTSETSSTAKPDFPNFPKSRPEGSSNVHTSSVKRLTNRPHTIIPTGRLTISLENIKTGFRNDIKTMTPIFQNDKNEKTPSIQHKTKTNQITTKLDEGPDSINKKVTQQPPEQANTYQPLDYTSMVDIRRKPFTNTDYLMDGNPGKLGKGTVFVRGGDLSTTTPLTNDKTETSEQNPKTTKAPFYQTSSSPSVDDAITNINDETKSSPTPSINSKGKSGSTIATYNLDKNKFTSSNSEDSEESKSKENRNRPENTRNPFQTYAKVDRNSSPNNVDPIAVHTQLSNVIKTSTSAETTKPDQSITVIDTQNTEIPHKALITRAWKPIKTRPFLPSYIGKHLKTTSKISTIPPPPPCKRIPVSPSQEDPPCIENSNPHQLPDITENLKVPKPSDPSTSKDNTLIELLYLAIVLPLAILVIGGAIILFFLRRQTRQTYDVANV</sequence>
<feature type="compositionally biased region" description="Polar residues" evidence="1">
    <location>
        <begin position="605"/>
        <end position="621"/>
    </location>
</feature>
<feature type="compositionally biased region" description="Low complexity" evidence="1">
    <location>
        <begin position="622"/>
        <end position="636"/>
    </location>
</feature>
<evidence type="ECO:0000256" key="2">
    <source>
        <dbReference type="SAM" id="Phobius"/>
    </source>
</evidence>
<feature type="region of interest" description="Disordered" evidence="1">
    <location>
        <begin position="739"/>
        <end position="786"/>
    </location>
</feature>
<feature type="region of interest" description="Disordered" evidence="1">
    <location>
        <begin position="1182"/>
        <end position="1305"/>
    </location>
</feature>
<feature type="compositionally biased region" description="Polar residues" evidence="1">
    <location>
        <begin position="544"/>
        <end position="556"/>
    </location>
</feature>
<feature type="region of interest" description="Disordered" evidence="1">
    <location>
        <begin position="196"/>
        <end position="291"/>
    </location>
</feature>
<keyword evidence="4" id="KW-1185">Reference proteome</keyword>
<feature type="region of interest" description="Disordered" evidence="1">
    <location>
        <begin position="524"/>
        <end position="637"/>
    </location>
</feature>
<keyword evidence="2" id="KW-0472">Membrane</keyword>
<accession>A0A7M5WRU4</accession>
<feature type="compositionally biased region" description="Polar residues" evidence="1">
    <location>
        <begin position="1032"/>
        <end position="1043"/>
    </location>
</feature>
<feature type="region of interest" description="Disordered" evidence="1">
    <location>
        <begin position="1032"/>
        <end position="1068"/>
    </location>
</feature>
<feature type="compositionally biased region" description="Polar residues" evidence="1">
    <location>
        <begin position="108"/>
        <end position="133"/>
    </location>
</feature>
<feature type="region of interest" description="Disordered" evidence="1">
    <location>
        <begin position="1"/>
        <end position="33"/>
    </location>
</feature>
<evidence type="ECO:0000313" key="4">
    <source>
        <dbReference type="Proteomes" id="UP000594262"/>
    </source>
</evidence>
<feature type="compositionally biased region" description="Polar residues" evidence="1">
    <location>
        <begin position="231"/>
        <end position="242"/>
    </location>
</feature>
<reference evidence="3" key="1">
    <citation type="submission" date="2021-01" db="UniProtKB">
        <authorList>
            <consortium name="EnsemblMetazoa"/>
        </authorList>
    </citation>
    <scope>IDENTIFICATION</scope>
</reference>
<feature type="compositionally biased region" description="Basic and acidic residues" evidence="1">
    <location>
        <begin position="557"/>
        <end position="568"/>
    </location>
</feature>
<feature type="compositionally biased region" description="Polar residues" evidence="1">
    <location>
        <begin position="749"/>
        <end position="769"/>
    </location>
</feature>
<dbReference type="Proteomes" id="UP000594262">
    <property type="component" value="Unplaced"/>
</dbReference>